<dbReference type="EMBL" id="CAJNOH010013950">
    <property type="protein sequence ID" value="CAF1550512.1"/>
    <property type="molecule type" value="Genomic_DNA"/>
</dbReference>
<feature type="non-terminal residue" evidence="1">
    <location>
        <position position="1"/>
    </location>
</feature>
<accession>A0A815X3V9</accession>
<dbReference type="Proteomes" id="UP000663854">
    <property type="component" value="Unassembled WGS sequence"/>
</dbReference>
<proteinExistence type="predicted"/>
<gene>
    <name evidence="2" type="ORF">JXQ802_LOCUS57918</name>
    <name evidence="1" type="ORF">PYM288_LOCUS41312</name>
</gene>
<keyword evidence="4" id="KW-1185">Reference proteome</keyword>
<dbReference type="EMBL" id="CAJNOL010015842">
    <property type="protein sequence ID" value="CAF1673099.1"/>
    <property type="molecule type" value="Genomic_DNA"/>
</dbReference>
<comment type="caution">
    <text evidence="1">The sequence shown here is derived from an EMBL/GenBank/DDBJ whole genome shotgun (WGS) entry which is preliminary data.</text>
</comment>
<name>A0A815X3V9_9BILA</name>
<dbReference type="Proteomes" id="UP000663870">
    <property type="component" value="Unassembled WGS sequence"/>
</dbReference>
<organism evidence="1 3">
    <name type="scientific">Rotaria sordida</name>
    <dbReference type="NCBI Taxonomy" id="392033"/>
    <lineage>
        <taxon>Eukaryota</taxon>
        <taxon>Metazoa</taxon>
        <taxon>Spiralia</taxon>
        <taxon>Gnathifera</taxon>
        <taxon>Rotifera</taxon>
        <taxon>Eurotatoria</taxon>
        <taxon>Bdelloidea</taxon>
        <taxon>Philodinida</taxon>
        <taxon>Philodinidae</taxon>
        <taxon>Rotaria</taxon>
    </lineage>
</organism>
<evidence type="ECO:0000313" key="2">
    <source>
        <dbReference type="EMBL" id="CAF1673099.1"/>
    </source>
</evidence>
<dbReference type="AlphaFoldDB" id="A0A815X3V9"/>
<reference evidence="1" key="1">
    <citation type="submission" date="2021-02" db="EMBL/GenBank/DDBJ databases">
        <authorList>
            <person name="Nowell W R."/>
        </authorList>
    </citation>
    <scope>NUCLEOTIDE SEQUENCE</scope>
</reference>
<protein>
    <submittedName>
        <fullName evidence="1">Uncharacterized protein</fullName>
    </submittedName>
</protein>
<evidence type="ECO:0000313" key="3">
    <source>
        <dbReference type="Proteomes" id="UP000663854"/>
    </source>
</evidence>
<evidence type="ECO:0000313" key="1">
    <source>
        <dbReference type="EMBL" id="CAF1550512.1"/>
    </source>
</evidence>
<sequence length="30" mass="3166">MAVDVLLDLSAGLAPSNKIQQKQSTSHSIL</sequence>
<evidence type="ECO:0000313" key="4">
    <source>
        <dbReference type="Proteomes" id="UP000663870"/>
    </source>
</evidence>